<organism evidence="2 3">
    <name type="scientific">Massilia soli</name>
    <dbReference type="NCBI Taxonomy" id="2792854"/>
    <lineage>
        <taxon>Bacteria</taxon>
        <taxon>Pseudomonadati</taxon>
        <taxon>Pseudomonadota</taxon>
        <taxon>Betaproteobacteria</taxon>
        <taxon>Burkholderiales</taxon>
        <taxon>Oxalobacteraceae</taxon>
        <taxon>Telluria group</taxon>
        <taxon>Massilia</taxon>
    </lineage>
</organism>
<reference evidence="2 3" key="1">
    <citation type="submission" date="2021-01" db="EMBL/GenBank/DDBJ databases">
        <authorList>
            <person name="Ruan W."/>
            <person name="Khan S.A."/>
            <person name="Jeon C.O."/>
        </authorList>
    </citation>
    <scope>NUCLEOTIDE SEQUENCE [LARGE SCALE GENOMIC DNA]</scope>
    <source>
        <strain evidence="2 3">R798</strain>
    </source>
</reference>
<proteinExistence type="predicted"/>
<gene>
    <name evidence="2" type="ORF">I4X03_013130</name>
</gene>
<evidence type="ECO:0000313" key="3">
    <source>
        <dbReference type="Proteomes" id="UP000809349"/>
    </source>
</evidence>
<protein>
    <submittedName>
        <fullName evidence="2">Uncharacterized protein</fullName>
    </submittedName>
</protein>
<accession>A0ABS7SQK3</accession>
<keyword evidence="3" id="KW-1185">Reference proteome</keyword>
<dbReference type="EMBL" id="JAFBIL020000005">
    <property type="protein sequence ID" value="MBZ2208203.1"/>
    <property type="molecule type" value="Genomic_DNA"/>
</dbReference>
<comment type="caution">
    <text evidence="2">The sequence shown here is derived from an EMBL/GenBank/DDBJ whole genome shotgun (WGS) entry which is preliminary data.</text>
</comment>
<feature type="region of interest" description="Disordered" evidence="1">
    <location>
        <begin position="55"/>
        <end position="87"/>
    </location>
</feature>
<sequence length="207" mass="21844">MPVAARGRLTGLSLALCLHAAFVALFLWQPKSLPDAPDPSRMALVWARPVAEAAPASPARPRSAASRPAHRKRAPAAAVPLRDTSAPVPAAEPILESDSADPFDTPNSVVATSFDKAVMGTAIKVAMAERQALEDTQKFVKSGRGRTRHEQFAADVEDATTPYCLGSDSMKHTPPVIDVGGVKIGMGNLLALPFFVKAVATGKCRIK</sequence>
<evidence type="ECO:0000256" key="1">
    <source>
        <dbReference type="SAM" id="MobiDB-lite"/>
    </source>
</evidence>
<evidence type="ECO:0000313" key="2">
    <source>
        <dbReference type="EMBL" id="MBZ2208203.1"/>
    </source>
</evidence>
<reference evidence="2 3" key="2">
    <citation type="submission" date="2021-08" db="EMBL/GenBank/DDBJ databases">
        <title>Massilia sp. R798.</title>
        <authorList>
            <person name="Baek J.H."/>
            <person name="Jung H.S."/>
            <person name="Kim K.R."/>
            <person name="Jeon C.O."/>
        </authorList>
    </citation>
    <scope>NUCLEOTIDE SEQUENCE [LARGE SCALE GENOMIC DNA]</scope>
    <source>
        <strain evidence="2 3">R798</strain>
    </source>
</reference>
<dbReference type="Proteomes" id="UP000809349">
    <property type="component" value="Unassembled WGS sequence"/>
</dbReference>
<dbReference type="RefSeq" id="WP_223468696.1">
    <property type="nucleotide sequence ID" value="NZ_JAFBIL020000005.1"/>
</dbReference>
<feature type="compositionally biased region" description="Low complexity" evidence="1">
    <location>
        <begin position="55"/>
        <end position="67"/>
    </location>
</feature>
<name>A0ABS7SQK3_9BURK</name>